<organism evidence="1">
    <name type="scientific">hydrocarbon metagenome</name>
    <dbReference type="NCBI Taxonomy" id="938273"/>
    <lineage>
        <taxon>unclassified sequences</taxon>
        <taxon>metagenomes</taxon>
        <taxon>ecological metagenomes</taxon>
    </lineage>
</organism>
<accession>A0A0W8FXP9</accession>
<dbReference type="PANTHER" id="PTHR39425">
    <property type="entry name" value="LIPOPROTEIN CYTOCHROME C"/>
    <property type="match status" value="1"/>
</dbReference>
<gene>
    <name evidence="1" type="ORF">ASZ90_005135</name>
</gene>
<dbReference type="SUPFAM" id="SSF48695">
    <property type="entry name" value="Multiheme cytochromes"/>
    <property type="match status" value="2"/>
</dbReference>
<reference evidence="1" key="1">
    <citation type="journal article" date="2015" name="Proc. Natl. Acad. Sci. U.S.A.">
        <title>Networks of energetic and metabolic interactions define dynamics in microbial communities.</title>
        <authorList>
            <person name="Embree M."/>
            <person name="Liu J.K."/>
            <person name="Al-Bassam M.M."/>
            <person name="Zengler K."/>
        </authorList>
    </citation>
    <scope>NUCLEOTIDE SEQUENCE</scope>
</reference>
<dbReference type="AlphaFoldDB" id="A0A0W8FXP9"/>
<proteinExistence type="predicted"/>
<protein>
    <submittedName>
        <fullName evidence="1">Cytochrome c family protein</fullName>
    </submittedName>
</protein>
<sequence length="401" mass="44469">MKKLYAYLVVFLSAAIFLFAVAFTTSEEPTERTNKDVIIFSHSLHSELSDCESCHTGVAESLSLGDRLLPEKDACAMCHDVEDMDACGTCHYEDVFEPMIQKKSKLLFSHKFHIEEENLECIECHKGFEEIDYSFQSSQANPPMMQCYSCHNDNAVATNACEACHVSTVDLLPDNHKTASFFKNHKFTAMAANADCAMCHNNVFCEDCHVSTNVISETNLADNFYTPYSPHTYTDNEKKQVINRVHDLNYRFLHGIDAKGKTMECQTCHETETFCAACHASNHEDFASSGILPASHLAPNFVMIGVGSGGGEHSRLARRDIERCASCHDVQGADANCIMCHVDPDGIKGTNPKTHTINFMSSTNGDWHNDAGSVCYNCHTDVNAYPGGNPNFGFCGYCHNK</sequence>
<name>A0A0W8FXP9_9ZZZZ</name>
<dbReference type="PANTHER" id="PTHR39425:SF1">
    <property type="entry name" value="CYTOCHROME C7-LIKE DOMAIN-CONTAINING PROTEIN"/>
    <property type="match status" value="1"/>
</dbReference>
<comment type="caution">
    <text evidence="1">The sequence shown here is derived from an EMBL/GenBank/DDBJ whole genome shotgun (WGS) entry which is preliminary data.</text>
</comment>
<evidence type="ECO:0000313" key="1">
    <source>
        <dbReference type="EMBL" id="KUG25043.1"/>
    </source>
</evidence>
<dbReference type="EMBL" id="LNQE01000778">
    <property type="protein sequence ID" value="KUG25043.1"/>
    <property type="molecule type" value="Genomic_DNA"/>
</dbReference>
<dbReference type="InterPro" id="IPR036280">
    <property type="entry name" value="Multihaem_cyt_sf"/>
</dbReference>
<dbReference type="Gene3D" id="3.90.10.10">
    <property type="entry name" value="Cytochrome C3"/>
    <property type="match status" value="3"/>
</dbReference>